<evidence type="ECO:0000313" key="2">
    <source>
        <dbReference type="EMBL" id="MPN47608.1"/>
    </source>
</evidence>
<gene>
    <name evidence="2" type="ORF">SDC9_195211</name>
</gene>
<dbReference type="AlphaFoldDB" id="A0A645I8L4"/>
<accession>A0A645I8L4</accession>
<protein>
    <submittedName>
        <fullName evidence="2">Uncharacterized protein</fullName>
    </submittedName>
</protein>
<proteinExistence type="predicted"/>
<feature type="region of interest" description="Disordered" evidence="1">
    <location>
        <begin position="1"/>
        <end position="40"/>
    </location>
</feature>
<comment type="caution">
    <text evidence="2">The sequence shown here is derived from an EMBL/GenBank/DDBJ whole genome shotgun (WGS) entry which is preliminary data.</text>
</comment>
<organism evidence="2">
    <name type="scientific">bioreactor metagenome</name>
    <dbReference type="NCBI Taxonomy" id="1076179"/>
    <lineage>
        <taxon>unclassified sequences</taxon>
        <taxon>metagenomes</taxon>
        <taxon>ecological metagenomes</taxon>
    </lineage>
</organism>
<feature type="compositionally biased region" description="Acidic residues" evidence="1">
    <location>
        <begin position="31"/>
        <end position="40"/>
    </location>
</feature>
<evidence type="ECO:0000256" key="1">
    <source>
        <dbReference type="SAM" id="MobiDB-lite"/>
    </source>
</evidence>
<name>A0A645I8L4_9ZZZZ</name>
<sequence>MPSGDGVEQKSADEAAPPGDTQGQDAPRSGEDDDAAEKHI</sequence>
<dbReference type="EMBL" id="VSSQ01109229">
    <property type="protein sequence ID" value="MPN47608.1"/>
    <property type="molecule type" value="Genomic_DNA"/>
</dbReference>
<reference evidence="2" key="1">
    <citation type="submission" date="2019-08" db="EMBL/GenBank/DDBJ databases">
        <authorList>
            <person name="Kucharzyk K."/>
            <person name="Murdoch R.W."/>
            <person name="Higgins S."/>
            <person name="Loffler F."/>
        </authorList>
    </citation>
    <scope>NUCLEOTIDE SEQUENCE</scope>
</reference>